<feature type="domain" description="Apoptosis-antagonizing transcription factor C-terminal" evidence="4">
    <location>
        <begin position="364"/>
        <end position="442"/>
    </location>
</feature>
<comment type="similarity">
    <text evidence="1">Belongs to the AATF family.</text>
</comment>
<dbReference type="HOGENOM" id="CLU_018299_2_1_1"/>
<dbReference type="OrthoDB" id="5783963at2759"/>
<dbReference type="AlphaFoldDB" id="F8P3K6"/>
<organism>
    <name type="scientific">Serpula lacrymans var. lacrymans (strain S7.9)</name>
    <name type="common">Dry rot fungus</name>
    <dbReference type="NCBI Taxonomy" id="578457"/>
    <lineage>
        <taxon>Eukaryota</taxon>
        <taxon>Fungi</taxon>
        <taxon>Dikarya</taxon>
        <taxon>Basidiomycota</taxon>
        <taxon>Agaricomycotina</taxon>
        <taxon>Agaricomycetes</taxon>
        <taxon>Agaricomycetidae</taxon>
        <taxon>Boletales</taxon>
        <taxon>Coniophorineae</taxon>
        <taxon>Serpulaceae</taxon>
        <taxon>Serpula</taxon>
    </lineage>
</organism>
<reference evidence="6" key="1">
    <citation type="submission" date="2011-04" db="EMBL/GenBank/DDBJ databases">
        <title>Evolution of plant cell wall degrading machinery underlies the functional diversity of forest fungi.</title>
        <authorList>
            <consortium name="US DOE Joint Genome Institute (JGI-PGF)"/>
            <person name="Eastwood D.C."/>
            <person name="Floudas D."/>
            <person name="Binder M."/>
            <person name="Majcherczyk A."/>
            <person name="Schneider P."/>
            <person name="Aerts A."/>
            <person name="Asiegbu F.O."/>
            <person name="Baker S.E."/>
            <person name="Barry K."/>
            <person name="Bendiksby M."/>
            <person name="Blumentritt M."/>
            <person name="Coutinho P.M."/>
            <person name="Cullen D."/>
            <person name="Cullen D."/>
            <person name="Gathman A."/>
            <person name="Goodell B."/>
            <person name="Henrissat B."/>
            <person name="Ihrmark K."/>
            <person name="Kauserud H."/>
            <person name="Kohler A."/>
            <person name="LaButti K."/>
            <person name="Lapidus A."/>
            <person name="Lavin J.L."/>
            <person name="Lee Y.-H."/>
            <person name="Lindquist E."/>
            <person name="Lilly W."/>
            <person name="Lucas S."/>
            <person name="Morin E."/>
            <person name="Murat C."/>
            <person name="Oguiza J.A."/>
            <person name="Park J."/>
            <person name="Pisabarro A.G."/>
            <person name="Riley R."/>
            <person name="Rosling A."/>
            <person name="Salamov A."/>
            <person name="Schmidt O."/>
            <person name="Schmutz J."/>
            <person name="Skrede I."/>
            <person name="Stenlid J."/>
            <person name="Wiebenga A."/>
            <person name="Xie X."/>
            <person name="Kues U."/>
            <person name="Hibbett D.S."/>
            <person name="Hoffmeister D."/>
            <person name="Hogberg N."/>
            <person name="Martin F."/>
            <person name="Grigoriev I.V."/>
            <person name="Watkinson S.C."/>
        </authorList>
    </citation>
    <scope>NUCLEOTIDE SEQUENCE</scope>
    <source>
        <strain evidence="6">S7.9</strain>
    </source>
</reference>
<dbReference type="InterPro" id="IPR025160">
    <property type="entry name" value="AATF"/>
</dbReference>
<dbReference type="KEGG" id="sla:SERLADRAFT_472435"/>
<name>F8P3K6_SERL9</name>
<sequence length="478" mass="53806">MTRLTLAQELAQLEEVAPTDFDPEDVQVTGADPEDVLPVSSEAREHYVDVAPSAIRKLQDSIADPKYKGAKISRKQLMDAEDESEIGSSEDGEDDDDIQHFDEDHDDPSDSNSEESENDVDEFHRDVSPSISDTKETEPPEELSVTLRKTRDEDRKKGKAVSRQLALWDNLLDARIRLQKSVGAASCFPQPNQLSRYTTLECVHDSLNKMLEESMLLSDELFGLQEDLLLMNDSVHAPPRKKRKIDGTDDESLASQFRDATEAASAIEQAYHPHLVKTLNKWSSKVQAVAPSVLLPSNRNAFNKGSSHIKSATQLIDETLSEHGKVLARSRIYRGKGTRLGIVCEKDDSAEKEDPEVFDDTDFYQQLLRDVIDARRSGESGADDWMAVQKQKKARKKVDTKASKGRKLRYEIHEKMQNFMVPVPVQGSWHDEQVDELFSSLLGKGFQESIRLVDDVDMVESTETRVDEALKEGFRVFG</sequence>
<dbReference type="InterPro" id="IPR039223">
    <property type="entry name" value="AATF/Bfr2"/>
</dbReference>
<evidence type="ECO:0000256" key="3">
    <source>
        <dbReference type="SAM" id="MobiDB-lite"/>
    </source>
</evidence>
<evidence type="ECO:0000259" key="4">
    <source>
        <dbReference type="Pfam" id="PF08164"/>
    </source>
</evidence>
<feature type="region of interest" description="Disordered" evidence="3">
    <location>
        <begin position="17"/>
        <end position="36"/>
    </location>
</feature>
<protein>
    <recommendedName>
        <fullName evidence="2">Protein BFR2</fullName>
    </recommendedName>
</protein>
<feature type="compositionally biased region" description="Acidic residues" evidence="3">
    <location>
        <begin position="79"/>
        <end position="97"/>
    </location>
</feature>
<evidence type="ECO:0000313" key="6">
    <source>
        <dbReference type="EMBL" id="EGO22105.1"/>
    </source>
</evidence>
<dbReference type="PANTHER" id="PTHR15565:SF0">
    <property type="entry name" value="PROTEIN AATF"/>
    <property type="match status" value="1"/>
</dbReference>
<dbReference type="InterPro" id="IPR012617">
    <property type="entry name" value="AATF_C"/>
</dbReference>
<feature type="region of interest" description="Disordered" evidence="3">
    <location>
        <begin position="59"/>
        <end position="159"/>
    </location>
</feature>
<gene>
    <name evidence="6" type="ORF">SERLADRAFT_472435</name>
</gene>
<dbReference type="GO" id="GO:0000462">
    <property type="term" value="P:maturation of SSU-rRNA from tricistronic rRNA transcript (SSU-rRNA, 5.8S rRNA, LSU-rRNA)"/>
    <property type="evidence" value="ECO:0007669"/>
    <property type="project" value="TreeGrafter"/>
</dbReference>
<proteinExistence type="inferred from homology"/>
<dbReference type="Pfam" id="PF13339">
    <property type="entry name" value="AATF-Che1"/>
    <property type="match status" value="1"/>
</dbReference>
<dbReference type="RefSeq" id="XP_007320643.1">
    <property type="nucleotide sequence ID" value="XM_007320581.1"/>
</dbReference>
<evidence type="ECO:0000259" key="5">
    <source>
        <dbReference type="Pfam" id="PF13339"/>
    </source>
</evidence>
<accession>F8P3K6</accession>
<feature type="compositionally biased region" description="Basic and acidic residues" evidence="3">
    <location>
        <begin position="121"/>
        <end position="138"/>
    </location>
</feature>
<feature type="domain" description="AATF leucine zipper-containing" evidence="5">
    <location>
        <begin position="154"/>
        <end position="285"/>
    </location>
</feature>
<dbReference type="Pfam" id="PF08164">
    <property type="entry name" value="TRAUB"/>
    <property type="match status" value="1"/>
</dbReference>
<dbReference type="Proteomes" id="UP000008064">
    <property type="component" value="Unassembled WGS sequence"/>
</dbReference>
<dbReference type="EMBL" id="GL945437">
    <property type="protein sequence ID" value="EGO22105.1"/>
    <property type="molecule type" value="Genomic_DNA"/>
</dbReference>
<evidence type="ECO:0000256" key="2">
    <source>
        <dbReference type="ARBA" id="ARBA00013850"/>
    </source>
</evidence>
<evidence type="ECO:0000256" key="1">
    <source>
        <dbReference type="ARBA" id="ARBA00008966"/>
    </source>
</evidence>
<dbReference type="GO" id="GO:0005730">
    <property type="term" value="C:nucleolus"/>
    <property type="evidence" value="ECO:0007669"/>
    <property type="project" value="TreeGrafter"/>
</dbReference>
<feature type="compositionally biased region" description="Acidic residues" evidence="3">
    <location>
        <begin position="104"/>
        <end position="120"/>
    </location>
</feature>
<dbReference type="PANTHER" id="PTHR15565">
    <property type="entry name" value="AATF PROTEIN APOPTOSIS ANTAGONIZING TRANSCRIPTION FACTOR"/>
    <property type="match status" value="1"/>
</dbReference>
<dbReference type="GeneID" id="18820130"/>